<evidence type="ECO:0000313" key="3">
    <source>
        <dbReference type="EMBL" id="MDU9003111.1"/>
    </source>
</evidence>
<protein>
    <recommendedName>
        <fullName evidence="5">Aspartate carbamoyltransferase catalytic subunit</fullName>
    </recommendedName>
</protein>
<evidence type="ECO:0000256" key="2">
    <source>
        <dbReference type="SAM" id="Phobius"/>
    </source>
</evidence>
<reference evidence="4" key="1">
    <citation type="submission" date="2023-05" db="EMBL/GenBank/DDBJ databases">
        <title>Sedimentitalea sp. nov. JM2-8.</title>
        <authorList>
            <person name="Huang J."/>
        </authorList>
    </citation>
    <scope>NUCLEOTIDE SEQUENCE [LARGE SCALE GENOMIC DNA]</scope>
    <source>
        <strain evidence="4">KHS03</strain>
    </source>
</reference>
<gene>
    <name evidence="3" type="ORF">QO231_04485</name>
</gene>
<comment type="caution">
    <text evidence="3">The sequence shown here is derived from an EMBL/GenBank/DDBJ whole genome shotgun (WGS) entry which is preliminary data.</text>
</comment>
<dbReference type="RefSeq" id="WP_316773712.1">
    <property type="nucleotide sequence ID" value="NZ_JASMWN010000002.1"/>
</dbReference>
<proteinExistence type="predicted"/>
<organism evidence="3 4">
    <name type="scientific">Sedimentitalea todarodis</name>
    <dbReference type="NCBI Taxonomy" id="1631240"/>
    <lineage>
        <taxon>Bacteria</taxon>
        <taxon>Pseudomonadati</taxon>
        <taxon>Pseudomonadota</taxon>
        <taxon>Alphaproteobacteria</taxon>
        <taxon>Rhodobacterales</taxon>
        <taxon>Paracoccaceae</taxon>
        <taxon>Sedimentitalea</taxon>
    </lineage>
</organism>
<name>A0ABU3VAB6_9RHOB</name>
<dbReference type="EMBL" id="JASMWN010000002">
    <property type="protein sequence ID" value="MDU9003111.1"/>
    <property type="molecule type" value="Genomic_DNA"/>
</dbReference>
<feature type="region of interest" description="Disordered" evidence="1">
    <location>
        <begin position="119"/>
        <end position="148"/>
    </location>
</feature>
<evidence type="ECO:0000313" key="4">
    <source>
        <dbReference type="Proteomes" id="UP001255416"/>
    </source>
</evidence>
<feature type="transmembrane region" description="Helical" evidence="2">
    <location>
        <begin position="153"/>
        <end position="174"/>
    </location>
</feature>
<keyword evidence="2" id="KW-0472">Membrane</keyword>
<keyword evidence="4" id="KW-1185">Reference proteome</keyword>
<sequence>MSELLTVSANETGVLRLFALDMRREQIRFLHEPGALEDILGVTGLDPQHVEIFPVSDLDDLGLPGYLIEGHAIPEDQIADSLAETTGHVLLVHSRAFGGRAASLTPAASLSPLGAYTVTPTNWTTQPQPAPDSARRRSGSPQSPRAARARSRAIGGSIFAMVMMLVAILVYVVLR</sequence>
<feature type="compositionally biased region" description="Low complexity" evidence="1">
    <location>
        <begin position="139"/>
        <end position="148"/>
    </location>
</feature>
<evidence type="ECO:0000256" key="1">
    <source>
        <dbReference type="SAM" id="MobiDB-lite"/>
    </source>
</evidence>
<dbReference type="Proteomes" id="UP001255416">
    <property type="component" value="Unassembled WGS sequence"/>
</dbReference>
<evidence type="ECO:0008006" key="5">
    <source>
        <dbReference type="Google" id="ProtNLM"/>
    </source>
</evidence>
<accession>A0ABU3VAB6</accession>
<keyword evidence="2" id="KW-1133">Transmembrane helix</keyword>
<keyword evidence="2" id="KW-0812">Transmembrane</keyword>